<proteinExistence type="predicted"/>
<accession>A0ACC0QWB5</accession>
<protein>
    <submittedName>
        <fullName evidence="1">Bifunctional fatty acid transporter/acyl-CoA synthetase</fullName>
    </submittedName>
</protein>
<dbReference type="Proteomes" id="UP001065298">
    <property type="component" value="Chromosome 6"/>
</dbReference>
<dbReference type="EMBL" id="CM046508">
    <property type="protein sequence ID" value="KAI8666857.1"/>
    <property type="molecule type" value="Genomic_DNA"/>
</dbReference>
<gene>
    <name evidence="1" type="ORF">NCS57_00912700</name>
</gene>
<name>A0ACC0QWB5_9HYPO</name>
<sequence>MVIAIAATSKLGAVPALINSALRVKYQPQARPLTLSRFPIVPKFPKTQDKKTVPHLHIPTFTHPPPSTSASFLTLRRHATTAQLTPRSPNVQLRREDLYAAAYDAGPRASRLLKDVGTLIFTSGTSGKPKAVAVKNFLLVVVSTPFTVDAENAARYLPLLALGNGLHRDVWIKFQKRSRIPEIREVYRSTEGVAKFDNFTHRKVGADMVGFARPVKLYSEKDVFLVKYDPSTQSLYQNPKTEFCVLSKAGGPGEAIGRVRSMDFYNEYYNDPAATQLKLVSDLFEKGDLFSANW</sequence>
<organism evidence="1 2">
    <name type="scientific">Fusarium keratoplasticum</name>
    <dbReference type="NCBI Taxonomy" id="1328300"/>
    <lineage>
        <taxon>Eukaryota</taxon>
        <taxon>Fungi</taxon>
        <taxon>Dikarya</taxon>
        <taxon>Ascomycota</taxon>
        <taxon>Pezizomycotina</taxon>
        <taxon>Sordariomycetes</taxon>
        <taxon>Hypocreomycetidae</taxon>
        <taxon>Hypocreales</taxon>
        <taxon>Nectriaceae</taxon>
        <taxon>Fusarium</taxon>
        <taxon>Fusarium solani species complex</taxon>
    </lineage>
</organism>
<keyword evidence="2" id="KW-1185">Reference proteome</keyword>
<reference evidence="1" key="1">
    <citation type="submission" date="2022-06" db="EMBL/GenBank/DDBJ databases">
        <title>Fusarium solani species complex genomes reveal bases of compartmentalisation and animal pathogenesis.</title>
        <authorList>
            <person name="Tsai I.J."/>
        </authorList>
    </citation>
    <scope>NUCLEOTIDE SEQUENCE</scope>
    <source>
        <strain evidence="1">Fu6.1</strain>
    </source>
</reference>
<comment type="caution">
    <text evidence="1">The sequence shown here is derived from an EMBL/GenBank/DDBJ whole genome shotgun (WGS) entry which is preliminary data.</text>
</comment>
<evidence type="ECO:0000313" key="2">
    <source>
        <dbReference type="Proteomes" id="UP001065298"/>
    </source>
</evidence>
<evidence type="ECO:0000313" key="1">
    <source>
        <dbReference type="EMBL" id="KAI8666857.1"/>
    </source>
</evidence>